<accession>A0ABR0B3A1</accession>
<dbReference type="EMBL" id="JAOYFB010000040">
    <property type="protein sequence ID" value="KAK4036183.1"/>
    <property type="molecule type" value="Genomic_DNA"/>
</dbReference>
<name>A0ABR0B3A1_9CRUS</name>
<proteinExistence type="predicted"/>
<gene>
    <name evidence="1" type="ORF">OUZ56_028249</name>
</gene>
<sequence length="68" mass="8188">MVVRQAPGTGNIYYYTHGGRGWNFVFFHLKEEITKLVLRRKRTRKRPRCIRARTPKITNVQQQQKMNI</sequence>
<dbReference type="Proteomes" id="UP001234178">
    <property type="component" value="Unassembled WGS sequence"/>
</dbReference>
<protein>
    <submittedName>
        <fullName evidence="1">Uncharacterized protein</fullName>
    </submittedName>
</protein>
<reference evidence="1 2" key="1">
    <citation type="journal article" date="2023" name="Nucleic Acids Res.">
        <title>The hologenome of Daphnia magna reveals possible DNA methylation and microbiome-mediated evolution of the host genome.</title>
        <authorList>
            <person name="Chaturvedi A."/>
            <person name="Li X."/>
            <person name="Dhandapani V."/>
            <person name="Marshall H."/>
            <person name="Kissane S."/>
            <person name="Cuenca-Cambronero M."/>
            <person name="Asole G."/>
            <person name="Calvet F."/>
            <person name="Ruiz-Romero M."/>
            <person name="Marangio P."/>
            <person name="Guigo R."/>
            <person name="Rago D."/>
            <person name="Mirbahai L."/>
            <person name="Eastwood N."/>
            <person name="Colbourne J.K."/>
            <person name="Zhou J."/>
            <person name="Mallon E."/>
            <person name="Orsini L."/>
        </authorList>
    </citation>
    <scope>NUCLEOTIDE SEQUENCE [LARGE SCALE GENOMIC DNA]</scope>
    <source>
        <strain evidence="1">LRV0_1</strain>
    </source>
</reference>
<keyword evidence="2" id="KW-1185">Reference proteome</keyword>
<evidence type="ECO:0000313" key="1">
    <source>
        <dbReference type="EMBL" id="KAK4036183.1"/>
    </source>
</evidence>
<evidence type="ECO:0000313" key="2">
    <source>
        <dbReference type="Proteomes" id="UP001234178"/>
    </source>
</evidence>
<comment type="caution">
    <text evidence="1">The sequence shown here is derived from an EMBL/GenBank/DDBJ whole genome shotgun (WGS) entry which is preliminary data.</text>
</comment>
<organism evidence="1 2">
    <name type="scientific">Daphnia magna</name>
    <dbReference type="NCBI Taxonomy" id="35525"/>
    <lineage>
        <taxon>Eukaryota</taxon>
        <taxon>Metazoa</taxon>
        <taxon>Ecdysozoa</taxon>
        <taxon>Arthropoda</taxon>
        <taxon>Crustacea</taxon>
        <taxon>Branchiopoda</taxon>
        <taxon>Diplostraca</taxon>
        <taxon>Cladocera</taxon>
        <taxon>Anomopoda</taxon>
        <taxon>Daphniidae</taxon>
        <taxon>Daphnia</taxon>
    </lineage>
</organism>